<evidence type="ECO:0000256" key="1">
    <source>
        <dbReference type="SAM" id="MobiDB-lite"/>
    </source>
</evidence>
<reference evidence="2" key="1">
    <citation type="submission" date="2020-04" db="EMBL/GenBank/DDBJ databases">
        <authorList>
            <person name="Zhang T."/>
        </authorList>
    </citation>
    <scope>NUCLEOTIDE SEQUENCE</scope>
    <source>
        <strain evidence="2">HKST-UBA80</strain>
    </source>
</reference>
<comment type="caution">
    <text evidence="2">The sequence shown here is derived from an EMBL/GenBank/DDBJ whole genome shotgun (WGS) entry which is preliminary data.</text>
</comment>
<dbReference type="EMBL" id="JAGQNY010000009">
    <property type="protein sequence ID" value="MCA9302240.1"/>
    <property type="molecule type" value="Genomic_DNA"/>
</dbReference>
<sequence length="468" mass="51709">MFKNAQAGGHRGENGGSPDQEKHPNISKRAFLKLLLAASTAAVGKAGYEKLLGRAGAAHLRALAGAVAEVAEDPKEPGRAENYADLYEKYGGKEKLGVSEEMWLEGGVAARLDAVSGLYFDSTLEQGIKIASELSVKYGLRPEYVMPVFYFFCDTKIRSLSKFLSDKAVNLVQTLASNTVDIGDDIICGIDSILRAQRAELKSAHLECDPVRQAAGDIAVAAAGEYTGARAMIQIRTVGFLDMHPSEYALAVKRLIKEGFVRKEDCEDLFGFPYDSIEAVLDLQTKVKESRDDRGSNLTPSDNDYIKAANTVEISVTRNERLLPQGLELAFAYFSMQLSLLRENFSELFVYADAGNVEAQMIVSYLMMQTVDIYATSETEVFDSNHPHYNPSLDEGFTAKYMAEAIAKDFEQLPAYQRLMRIWRRQRGSTFPIINSARGVIEAHLKGPPEPINSLVPSFIKNLLDHSY</sequence>
<dbReference type="AlphaFoldDB" id="A0A955IX80"/>
<evidence type="ECO:0000313" key="3">
    <source>
        <dbReference type="Proteomes" id="UP000714817"/>
    </source>
</evidence>
<proteinExistence type="predicted"/>
<organism evidence="2 3">
    <name type="scientific">candidate division WWE3 bacterium</name>
    <dbReference type="NCBI Taxonomy" id="2053526"/>
    <lineage>
        <taxon>Bacteria</taxon>
        <taxon>Katanobacteria</taxon>
    </lineage>
</organism>
<accession>A0A955IX80</accession>
<reference evidence="2" key="2">
    <citation type="journal article" date="2021" name="Microbiome">
        <title>Successional dynamics and alternative stable states in a saline activated sludge microbial community over 9 years.</title>
        <authorList>
            <person name="Wang Y."/>
            <person name="Ye J."/>
            <person name="Ju F."/>
            <person name="Liu L."/>
            <person name="Boyd J.A."/>
            <person name="Deng Y."/>
            <person name="Parks D.H."/>
            <person name="Jiang X."/>
            <person name="Yin X."/>
            <person name="Woodcroft B.J."/>
            <person name="Tyson G.W."/>
            <person name="Hugenholtz P."/>
            <person name="Polz M.F."/>
            <person name="Zhang T."/>
        </authorList>
    </citation>
    <scope>NUCLEOTIDE SEQUENCE</scope>
    <source>
        <strain evidence="2">HKST-UBA80</strain>
    </source>
</reference>
<feature type="region of interest" description="Disordered" evidence="1">
    <location>
        <begin position="1"/>
        <end position="24"/>
    </location>
</feature>
<protein>
    <submittedName>
        <fullName evidence="2">Uncharacterized protein</fullName>
    </submittedName>
</protein>
<evidence type="ECO:0000313" key="2">
    <source>
        <dbReference type="EMBL" id="MCA9302240.1"/>
    </source>
</evidence>
<name>A0A955IX80_UNCKA</name>
<gene>
    <name evidence="2" type="ORF">KDA10_02680</name>
</gene>
<dbReference type="Proteomes" id="UP000714817">
    <property type="component" value="Unassembled WGS sequence"/>
</dbReference>